<reference evidence="3" key="1">
    <citation type="journal article" date="2019" name="Int. J. Syst. Evol. Microbiol.">
        <title>The Global Catalogue of Microorganisms (GCM) 10K type strain sequencing project: providing services to taxonomists for standard genome sequencing and annotation.</title>
        <authorList>
            <consortium name="The Broad Institute Genomics Platform"/>
            <consortium name="The Broad Institute Genome Sequencing Center for Infectious Disease"/>
            <person name="Wu L."/>
            <person name="Ma J."/>
        </authorList>
    </citation>
    <scope>NUCLEOTIDE SEQUENCE [LARGE SCALE GENOMIC DNA]</scope>
    <source>
        <strain evidence="3">KCTC 3913</strain>
    </source>
</reference>
<accession>A0ABW5RXI3</accession>
<evidence type="ECO:0000313" key="2">
    <source>
        <dbReference type="EMBL" id="MFD2683085.1"/>
    </source>
</evidence>
<proteinExistence type="predicted"/>
<protein>
    <submittedName>
        <fullName evidence="2">Uncharacterized protein</fullName>
    </submittedName>
</protein>
<evidence type="ECO:0000313" key="3">
    <source>
        <dbReference type="Proteomes" id="UP001597506"/>
    </source>
</evidence>
<comment type="caution">
    <text evidence="2">The sequence shown here is derived from an EMBL/GenBank/DDBJ whole genome shotgun (WGS) entry which is preliminary data.</text>
</comment>
<sequence length="79" mass="8882">MGCNCNNNGNVGGASDNGHRRNRNNVAGAFDENFKVRVNAYIDGEDFCRGVRRCLINDLVAGAQDDNDDNGRRRKRCWY</sequence>
<evidence type="ECO:0000256" key="1">
    <source>
        <dbReference type="SAM" id="MobiDB-lite"/>
    </source>
</evidence>
<dbReference type="EMBL" id="JBHUMF010000034">
    <property type="protein sequence ID" value="MFD2683085.1"/>
    <property type="molecule type" value="Genomic_DNA"/>
</dbReference>
<name>A0ABW5RXI3_9BACI</name>
<gene>
    <name evidence="2" type="ORF">ACFSUL_20340</name>
</gene>
<feature type="region of interest" description="Disordered" evidence="1">
    <location>
        <begin position="1"/>
        <end position="24"/>
    </location>
</feature>
<dbReference type="RefSeq" id="WP_377938056.1">
    <property type="nucleotide sequence ID" value="NZ_JBHUMF010000034.1"/>
</dbReference>
<dbReference type="Proteomes" id="UP001597506">
    <property type="component" value="Unassembled WGS sequence"/>
</dbReference>
<keyword evidence="3" id="KW-1185">Reference proteome</keyword>
<organism evidence="2 3">
    <name type="scientific">Bacillus seohaeanensis</name>
    <dbReference type="NCBI Taxonomy" id="284580"/>
    <lineage>
        <taxon>Bacteria</taxon>
        <taxon>Bacillati</taxon>
        <taxon>Bacillota</taxon>
        <taxon>Bacilli</taxon>
        <taxon>Bacillales</taxon>
        <taxon>Bacillaceae</taxon>
        <taxon>Bacillus</taxon>
    </lineage>
</organism>